<evidence type="ECO:0000313" key="3">
    <source>
        <dbReference type="Proteomes" id="UP000245370"/>
    </source>
</evidence>
<evidence type="ECO:0000313" key="2">
    <source>
        <dbReference type="EMBL" id="PWH87228.1"/>
    </source>
</evidence>
<dbReference type="Proteomes" id="UP000245370">
    <property type="component" value="Unassembled WGS sequence"/>
</dbReference>
<proteinExistence type="predicted"/>
<dbReference type="EMBL" id="QFRJ01000001">
    <property type="protein sequence ID" value="PWH87228.1"/>
    <property type="molecule type" value="Genomic_DNA"/>
</dbReference>
<gene>
    <name evidence="2" type="ORF">DIT68_02895</name>
</gene>
<keyword evidence="1" id="KW-1133">Transmembrane helix</keyword>
<reference evidence="2 3" key="1">
    <citation type="submission" date="2018-05" db="EMBL/GenBank/DDBJ databases">
        <title>Brumimicrobium oceani sp. nov., isolated from coastal sediment.</title>
        <authorList>
            <person name="Kou Y."/>
        </authorList>
    </citation>
    <scope>NUCLEOTIDE SEQUENCE [LARGE SCALE GENOMIC DNA]</scope>
    <source>
        <strain evidence="2 3">C305</strain>
    </source>
</reference>
<organism evidence="2 3">
    <name type="scientific">Brumimicrobium oceani</name>
    <dbReference type="NCBI Taxonomy" id="2100725"/>
    <lineage>
        <taxon>Bacteria</taxon>
        <taxon>Pseudomonadati</taxon>
        <taxon>Bacteroidota</taxon>
        <taxon>Flavobacteriia</taxon>
        <taxon>Flavobacteriales</taxon>
        <taxon>Crocinitomicaceae</taxon>
        <taxon>Brumimicrobium</taxon>
    </lineage>
</organism>
<evidence type="ECO:0000256" key="1">
    <source>
        <dbReference type="SAM" id="Phobius"/>
    </source>
</evidence>
<name>A0A2U2XHF4_9FLAO</name>
<comment type="caution">
    <text evidence="2">The sequence shown here is derived from an EMBL/GenBank/DDBJ whole genome shotgun (WGS) entry which is preliminary data.</text>
</comment>
<accession>A0A2U2XHF4</accession>
<keyword evidence="1" id="KW-0472">Membrane</keyword>
<reference evidence="2 3" key="2">
    <citation type="submission" date="2018-05" db="EMBL/GenBank/DDBJ databases">
        <authorList>
            <person name="Lanie J.A."/>
            <person name="Ng W.-L."/>
            <person name="Kazmierczak K.M."/>
            <person name="Andrzejewski T.M."/>
            <person name="Davidsen T.M."/>
            <person name="Wayne K.J."/>
            <person name="Tettelin H."/>
            <person name="Glass J.I."/>
            <person name="Rusch D."/>
            <person name="Podicherti R."/>
            <person name="Tsui H.-C.T."/>
            <person name="Winkler M.E."/>
        </authorList>
    </citation>
    <scope>NUCLEOTIDE SEQUENCE [LARGE SCALE GENOMIC DNA]</scope>
    <source>
        <strain evidence="2 3">C305</strain>
    </source>
</reference>
<keyword evidence="3" id="KW-1185">Reference proteome</keyword>
<protein>
    <submittedName>
        <fullName evidence="2">Uncharacterized protein</fullName>
    </submittedName>
</protein>
<dbReference type="OrthoDB" id="1350491at2"/>
<keyword evidence="1" id="KW-0812">Transmembrane</keyword>
<dbReference type="RefSeq" id="WP_109358307.1">
    <property type="nucleotide sequence ID" value="NZ_QFRJ01000001.1"/>
</dbReference>
<dbReference type="AlphaFoldDB" id="A0A2U2XHF4"/>
<feature type="transmembrane region" description="Helical" evidence="1">
    <location>
        <begin position="9"/>
        <end position="26"/>
    </location>
</feature>
<sequence>MTRRRKRNIIIVVLFAGLVGWQFGLFNRYNYLTAKIAILRDAPVIVEIGDPEPCGERCMEIREKYGFTVENFGTKVTGSQLRGIKDYNFEIKNYMIRKNGENWAEKYKDEIDILPHE</sequence>